<dbReference type="InterPro" id="IPR011487">
    <property type="entry name" value="DUF1598"/>
</dbReference>
<name>X0X936_9ZZZZ</name>
<protein>
    <submittedName>
        <fullName evidence="1">Uncharacterized protein</fullName>
    </submittedName>
</protein>
<dbReference type="Pfam" id="PF07643">
    <property type="entry name" value="DUF1598"/>
    <property type="match status" value="1"/>
</dbReference>
<feature type="non-terminal residue" evidence="1">
    <location>
        <position position="1"/>
    </location>
</feature>
<comment type="caution">
    <text evidence="1">The sequence shown here is derived from an EMBL/GenBank/DDBJ whole genome shotgun (WGS) entry which is preliminary data.</text>
</comment>
<evidence type="ECO:0000313" key="1">
    <source>
        <dbReference type="EMBL" id="GAG39565.1"/>
    </source>
</evidence>
<reference evidence="1" key="1">
    <citation type="journal article" date="2014" name="Front. Microbiol.">
        <title>High frequency of phylogenetically diverse reductive dehalogenase-homologous genes in deep subseafloor sedimentary metagenomes.</title>
        <authorList>
            <person name="Kawai M."/>
            <person name="Futagami T."/>
            <person name="Toyoda A."/>
            <person name="Takaki Y."/>
            <person name="Nishi S."/>
            <person name="Hori S."/>
            <person name="Arai W."/>
            <person name="Tsubouchi T."/>
            <person name="Morono Y."/>
            <person name="Uchiyama I."/>
            <person name="Ito T."/>
            <person name="Fujiyama A."/>
            <person name="Inagaki F."/>
            <person name="Takami H."/>
        </authorList>
    </citation>
    <scope>NUCLEOTIDE SEQUENCE</scope>
    <source>
        <strain evidence="1">Expedition CK06-06</strain>
    </source>
</reference>
<dbReference type="EMBL" id="BARS01040795">
    <property type="protein sequence ID" value="GAG39565.1"/>
    <property type="molecule type" value="Genomic_DNA"/>
</dbReference>
<sequence>GVSTGLPVIELCDLVLALRIDRNESIQGITCSMDASRQGLRNYADYMRREKPKFNGQTLNEMRAVIGNFKVSFTGIPTDCHYARVLIAADLMMKRLGMNLEKSPVRGVDSYVQMLQKSKKRIRQDTSPRWWLGVDYEKVLRDKEGLAWNIRGHAVKAMTEDDFLNRDGQKTATGNANPLAQKWADDFTEHYSKLSAELPIFGQLRNCIDLAVVAALLSKYELFKKAGFQSTFLMDTDKIRIAKYPVPQFTPPQ</sequence>
<proteinExistence type="predicted"/>
<dbReference type="AlphaFoldDB" id="X0X936"/>
<gene>
    <name evidence="1" type="ORF">S01H1_62139</name>
</gene>
<feature type="non-terminal residue" evidence="1">
    <location>
        <position position="253"/>
    </location>
</feature>
<accession>X0X936</accession>
<organism evidence="1">
    <name type="scientific">marine sediment metagenome</name>
    <dbReference type="NCBI Taxonomy" id="412755"/>
    <lineage>
        <taxon>unclassified sequences</taxon>
        <taxon>metagenomes</taxon>
        <taxon>ecological metagenomes</taxon>
    </lineage>
</organism>